<dbReference type="EMBL" id="QKXC01000081">
    <property type="protein sequence ID" value="RBR23160.1"/>
    <property type="molecule type" value="Genomic_DNA"/>
</dbReference>
<dbReference type="GeneID" id="41993598"/>
<proteinExistence type="predicted"/>
<gene>
    <name evidence="1" type="ORF">FIESC28_04155</name>
</gene>
<reference evidence="1 2" key="1">
    <citation type="submission" date="2018-06" db="EMBL/GenBank/DDBJ databases">
        <title>Fusarium incarnatum-equiseti species complex species 28.</title>
        <authorList>
            <person name="Gardiner D.M."/>
        </authorList>
    </citation>
    <scope>NUCLEOTIDE SEQUENCE [LARGE SCALE GENOMIC DNA]</scope>
    <source>
        <strain evidence="1 2">FIESC_28</strain>
    </source>
</reference>
<comment type="caution">
    <text evidence="1">The sequence shown here is derived from an EMBL/GenBank/DDBJ whole genome shotgun (WGS) entry which is preliminary data.</text>
</comment>
<keyword evidence="2" id="KW-1185">Reference proteome</keyword>
<evidence type="ECO:0000313" key="2">
    <source>
        <dbReference type="Proteomes" id="UP000253153"/>
    </source>
</evidence>
<dbReference type="Proteomes" id="UP000253153">
    <property type="component" value="Unassembled WGS sequence"/>
</dbReference>
<name>A0A366S3B5_9HYPO</name>
<organism evidence="1 2">
    <name type="scientific">Fusarium coffeatum</name>
    <dbReference type="NCBI Taxonomy" id="231269"/>
    <lineage>
        <taxon>Eukaryota</taxon>
        <taxon>Fungi</taxon>
        <taxon>Dikarya</taxon>
        <taxon>Ascomycota</taxon>
        <taxon>Pezizomycotina</taxon>
        <taxon>Sordariomycetes</taxon>
        <taxon>Hypocreomycetidae</taxon>
        <taxon>Hypocreales</taxon>
        <taxon>Nectriaceae</taxon>
        <taxon>Fusarium</taxon>
        <taxon>Fusarium incarnatum-equiseti species complex</taxon>
    </lineage>
</organism>
<evidence type="ECO:0000313" key="1">
    <source>
        <dbReference type="EMBL" id="RBR23160.1"/>
    </source>
</evidence>
<accession>A0A366S3B5</accession>
<protein>
    <submittedName>
        <fullName evidence="1">Uncharacterized protein</fullName>
    </submittedName>
</protein>
<dbReference type="RefSeq" id="XP_031017751.1">
    <property type="nucleotide sequence ID" value="XM_031158302.1"/>
</dbReference>
<dbReference type="OrthoDB" id="2520703at2759"/>
<sequence length="955" mass="110885">MLDWHQELAGFTRAISLPFKSSLHNYRLMERTAKRLSVADLKAVDYALIKDLPSIEASLAFTLCSRVERLQIRLDTLDRSRASFKNTFYLFKGISDKRRTPTLLQSLKYLEVRTGLGPTDGIVASGVPLILEFAPRLEVLILRGRDGFKPKNFENWFFAARVRPALESLVEIQMIGWDLTTRSTDSYVLKEFLTTTKRLKTFKYLSSVKKPGLAGDWELGLFHREYPPRHLINMLLRVKSTLQHLTLDFGERGLDKEPQSPDTHDIIIDSRQLKQFTHLETLEIDQFCYCPHQVEGLNRKTERNTYLADMLPTTVRKLTISFPRYRGGYRCRNCIVHLGQRVVVGDFPLLEHVEINARVATPKYDPNHVVSTMTLVDDPERDITINRPEIEKSFRGSSVVVKYRFWAEDNGKRYRYEPNANEDSSPQTAHSHRPRLEHTVMAHFENLPVEIIDLIFYQLFRPPNEEWNKAWSEYMTDVPKVAVGDFIRLTGTNKLCRSLALPILFHSIRQSHGAKYIFNMFNCYRDLTEFTKSLVLPLSRRSSSGYSYVEDAASKLGVYGPVVQSIYDGRPETAEMSLALTLCSTVERLKIRLPDHDRNTDWQNRSFRTTFDLFTIISCQLGRVPYLASLRYLGFYTKSHRCYNEPDSDLALFDIPRILALSPKIEVLVMRGYFEKYYQIGIPFDVDVCRPALEVLIEIRLLDWPLYSDEDNDINVVGKVLTATTRLERFVYASRPADFWGDEHPPRRLIAMLRPVQSTLQHLTLDYGEKSLLPHYEGRFTSEEIVIAPDQLQRFIHLETLEISQCVYCYHQLNRKAEGATYLADLLPITIRRLTIYFPRHFGGVQCLDCILYLGKRVVAGDFPALEFVEIKAHFHQYRRKRHRRRFGQWTYHPWMAEDAARQTLEYDKELAAAARREEGREEKVKEAFAGSGVEIRYRVSQSVWETEGFQVSDT</sequence>
<dbReference type="AlphaFoldDB" id="A0A366S3B5"/>